<dbReference type="EMBL" id="JABVCQ010000012">
    <property type="protein sequence ID" value="MBB1125975.1"/>
    <property type="molecule type" value="Genomic_DNA"/>
</dbReference>
<evidence type="ECO:0000313" key="3">
    <source>
        <dbReference type="EMBL" id="MBB1125975.1"/>
    </source>
</evidence>
<organism evidence="3 4">
    <name type="scientific">Thiospirillum jenense</name>
    <dbReference type="NCBI Taxonomy" id="1653858"/>
    <lineage>
        <taxon>Bacteria</taxon>
        <taxon>Pseudomonadati</taxon>
        <taxon>Pseudomonadota</taxon>
        <taxon>Gammaproteobacteria</taxon>
        <taxon>Chromatiales</taxon>
        <taxon>Chromatiaceae</taxon>
        <taxon>Thiospirillum</taxon>
    </lineage>
</organism>
<sequence>MKHWLKHRLPTRHTLLGHASFQGISHLFKDPNLWHFNRRSVAGATALGLFVMYLPMMGQMFIAAAAAIKLRVNLPIAVVLAWVTNPITAPPMFYAAYLLGCWLLGQPAQSLGDMASFWLDWHHWLNWQNWAGVLAPFLLGCLICATAGAALGYFIVITLWRWHLIQHLRQRRARYLTSTAVNKSASERRG</sequence>
<dbReference type="AlphaFoldDB" id="A0A839H9Q1"/>
<keyword evidence="1" id="KW-1133">Transmembrane helix</keyword>
<gene>
    <name evidence="3" type="ORF">HUK38_06990</name>
</gene>
<evidence type="ECO:0000256" key="1">
    <source>
        <dbReference type="SAM" id="Phobius"/>
    </source>
</evidence>
<feature type="transmembrane region" description="Helical" evidence="1">
    <location>
        <begin position="36"/>
        <end position="54"/>
    </location>
</feature>
<feature type="transmembrane region" description="Helical" evidence="1">
    <location>
        <begin position="137"/>
        <end position="162"/>
    </location>
</feature>
<dbReference type="Pfam" id="PF09835">
    <property type="entry name" value="DUF2062"/>
    <property type="match status" value="1"/>
</dbReference>
<accession>A0A839H9Q1</accession>
<reference evidence="3 4" key="1">
    <citation type="journal article" date="2020" name="Arch. Microbiol.">
        <title>The genome sequence of the giant phototrophic gammaproteobacterium Thiospirillum jenense gives insight into its physiological properties and phylogenetic relationships.</title>
        <authorList>
            <person name="Imhoff J.F."/>
            <person name="Meyer T.E."/>
            <person name="Kyndt J.A."/>
        </authorList>
    </citation>
    <scope>NUCLEOTIDE SEQUENCE [LARGE SCALE GENOMIC DNA]</scope>
    <source>
        <strain evidence="3 4">DSM 216</strain>
    </source>
</reference>
<keyword evidence="1" id="KW-0472">Membrane</keyword>
<keyword evidence="4" id="KW-1185">Reference proteome</keyword>
<dbReference type="InterPro" id="IPR018639">
    <property type="entry name" value="DUF2062"/>
</dbReference>
<comment type="caution">
    <text evidence="3">The sequence shown here is derived from an EMBL/GenBank/DDBJ whole genome shotgun (WGS) entry which is preliminary data.</text>
</comment>
<evidence type="ECO:0000313" key="4">
    <source>
        <dbReference type="Proteomes" id="UP000548632"/>
    </source>
</evidence>
<dbReference type="PANTHER" id="PTHR40547:SF1">
    <property type="entry name" value="SLL0298 PROTEIN"/>
    <property type="match status" value="1"/>
</dbReference>
<dbReference type="RefSeq" id="WP_182583605.1">
    <property type="nucleotide sequence ID" value="NZ_JABVCQ010000012.1"/>
</dbReference>
<dbReference type="Proteomes" id="UP000548632">
    <property type="component" value="Unassembled WGS sequence"/>
</dbReference>
<keyword evidence="1" id="KW-0812">Transmembrane</keyword>
<name>A0A839H9Q1_9GAMM</name>
<feature type="domain" description="DUF2062" evidence="2">
    <location>
        <begin position="25"/>
        <end position="166"/>
    </location>
</feature>
<protein>
    <submittedName>
        <fullName evidence="3">DUF2062 domain-containing protein</fullName>
    </submittedName>
</protein>
<evidence type="ECO:0000259" key="2">
    <source>
        <dbReference type="Pfam" id="PF09835"/>
    </source>
</evidence>
<proteinExistence type="predicted"/>
<dbReference type="PANTHER" id="PTHR40547">
    <property type="entry name" value="SLL0298 PROTEIN"/>
    <property type="match status" value="1"/>
</dbReference>